<accession>A0A4S1WCB8</accession>
<sequence length="183" mass="21376">MFYTPPLTESETIVRFEGTFWLLWEDEPLSPATTRFFEFREGIIFDARTDARRGTYAEVDHGVDALFDEAHGEREVMMFRMPHASKKWGGKFVNVMPHFDPECESYAITFSNARYEAYVASRPANDFETDEEADERKDRETEEFGILPMFGYAYRDCIEVRAMADANERSATARMHREHLRAV</sequence>
<comment type="caution">
    <text evidence="1">The sequence shown here is derived from an EMBL/GenBank/DDBJ whole genome shotgun (WGS) entry which is preliminary data.</text>
</comment>
<dbReference type="AlphaFoldDB" id="A0A4S1WCB8"/>
<evidence type="ECO:0000313" key="1">
    <source>
        <dbReference type="EMBL" id="TGX38286.1"/>
    </source>
</evidence>
<gene>
    <name evidence="1" type="ORF">E5A74_18880</name>
</gene>
<dbReference type="Proteomes" id="UP000309848">
    <property type="component" value="Unassembled WGS sequence"/>
</dbReference>
<keyword evidence="2" id="KW-1185">Reference proteome</keyword>
<proteinExistence type="predicted"/>
<dbReference type="EMBL" id="SRXU01000010">
    <property type="protein sequence ID" value="TGX38286.1"/>
    <property type="molecule type" value="Genomic_DNA"/>
</dbReference>
<evidence type="ECO:0000313" key="2">
    <source>
        <dbReference type="Proteomes" id="UP000309848"/>
    </source>
</evidence>
<dbReference type="RefSeq" id="WP_135987190.1">
    <property type="nucleotide sequence ID" value="NZ_JAASQM010000003.1"/>
</dbReference>
<protein>
    <submittedName>
        <fullName evidence="1">Uncharacterized protein</fullName>
    </submittedName>
</protein>
<reference evidence="1 2" key="1">
    <citation type="submission" date="2019-04" db="EMBL/GenBank/DDBJ databases">
        <title>Sphingomonas psychrotolerans sp. nov., isolated from soil in the Tianshan Mountains, Xinjiang, China.</title>
        <authorList>
            <person name="Luo Y."/>
            <person name="Sheng H."/>
        </authorList>
    </citation>
    <scope>NUCLEOTIDE SEQUENCE [LARGE SCALE GENOMIC DNA]</scope>
    <source>
        <strain evidence="1 2">KIS18-15</strain>
    </source>
</reference>
<organism evidence="1 2">
    <name type="scientific">Sphingomonas naasensis</name>
    <dbReference type="NCBI Taxonomy" id="1344951"/>
    <lineage>
        <taxon>Bacteria</taxon>
        <taxon>Pseudomonadati</taxon>
        <taxon>Pseudomonadota</taxon>
        <taxon>Alphaproteobacteria</taxon>
        <taxon>Sphingomonadales</taxon>
        <taxon>Sphingomonadaceae</taxon>
        <taxon>Sphingomonas</taxon>
    </lineage>
</organism>
<name>A0A4S1WCB8_9SPHN</name>